<dbReference type="InterPro" id="IPR036291">
    <property type="entry name" value="NAD(P)-bd_dom_sf"/>
</dbReference>
<dbReference type="Gene3D" id="3.40.50.720">
    <property type="entry name" value="NAD(P)-binding Rossmann-like Domain"/>
    <property type="match status" value="1"/>
</dbReference>
<dbReference type="EMBL" id="QDFR01000005">
    <property type="protein sequence ID" value="PVE52253.1"/>
    <property type="molecule type" value="Genomic_DNA"/>
</dbReference>
<evidence type="ECO:0000256" key="1">
    <source>
        <dbReference type="ARBA" id="ARBA00008903"/>
    </source>
</evidence>
<evidence type="ECO:0000313" key="4">
    <source>
        <dbReference type="Proteomes" id="UP000244335"/>
    </source>
</evidence>
<keyword evidence="3" id="KW-0456">Lyase</keyword>
<organism evidence="3 4">
    <name type="scientific">Rhizobium rhizogenes</name>
    <name type="common">Agrobacterium rhizogenes</name>
    <dbReference type="NCBI Taxonomy" id="359"/>
    <lineage>
        <taxon>Bacteria</taxon>
        <taxon>Pseudomonadati</taxon>
        <taxon>Pseudomonadota</taxon>
        <taxon>Alphaproteobacteria</taxon>
        <taxon>Hyphomicrobiales</taxon>
        <taxon>Rhizobiaceae</taxon>
        <taxon>Rhizobium/Agrobacterium group</taxon>
        <taxon>Rhizobium</taxon>
    </lineage>
</organism>
<dbReference type="Pfam" id="PF02423">
    <property type="entry name" value="OCD_Mu_crystall"/>
    <property type="match status" value="1"/>
</dbReference>
<evidence type="ECO:0000256" key="2">
    <source>
        <dbReference type="ARBA" id="ARBA00023027"/>
    </source>
</evidence>
<reference evidence="3 4" key="1">
    <citation type="submission" date="2018-04" db="EMBL/GenBank/DDBJ databases">
        <authorList>
            <person name="Hagen T."/>
        </authorList>
    </citation>
    <scope>NUCLEOTIDE SEQUENCE [LARGE SCALE GENOMIC DNA]</scope>
    <source>
        <strain evidence="3 4">TPD7009</strain>
    </source>
</reference>
<dbReference type="GO" id="GO:0008473">
    <property type="term" value="F:ornithine cyclodeaminase activity"/>
    <property type="evidence" value="ECO:0007669"/>
    <property type="project" value="UniProtKB-EC"/>
</dbReference>
<comment type="similarity">
    <text evidence="1">Belongs to the ornithine cyclodeaminase/mu-crystallin family.</text>
</comment>
<accession>A0AA92H8L0</accession>
<gene>
    <name evidence="3" type="ORF">DC430_15495</name>
</gene>
<protein>
    <submittedName>
        <fullName evidence="3">Ornithine cyclodeaminase</fullName>
        <ecNumber evidence="3">4.3.1.12</ecNumber>
    </submittedName>
</protein>
<dbReference type="Proteomes" id="UP000244335">
    <property type="component" value="Unassembled WGS sequence"/>
</dbReference>
<sequence length="383" mass="42277">MTAHINLNTVPFVSVDHMMKLVLKIGVETFLTELAAAIEEDFRRWEQFDKTPRVASHSEEGVIELMPTSDGTLYGFKYVNGHPKNTKDGRQTVTAFGVLANVDNGYPMLLSEMTILTALRTAAMSAVAAKHLARANSRTMAIIGNGAQSEFQALAFKAIVGVTDLRLFDIDPLASERCARNLANEGFNTKTCSSAQEAVEGADIITTVTADKQYATILSDNMVGPGVHINAVGGDCPGKTELHKDILLRSDIFVEYPPQTRIEGEIQQLDADYPVKELWEVIAGKRDGRASERAITLFDSVGFAIEDFSALRYVRSKLEETGLFIDLDLLADPDDPRDLYGMLLRCERWSQVCLMRSFSYHTCETRALARDRTSDPPSCVAAR</sequence>
<dbReference type="NCBIfam" id="NF005762">
    <property type="entry name" value="PRK07589.1"/>
    <property type="match status" value="1"/>
</dbReference>
<dbReference type="PANTHER" id="PTHR13812">
    <property type="entry name" value="KETIMINE REDUCTASE MU-CRYSTALLIN"/>
    <property type="match status" value="1"/>
</dbReference>
<dbReference type="AlphaFoldDB" id="A0AA92H8L0"/>
<keyword evidence="2" id="KW-0520">NAD</keyword>
<dbReference type="EC" id="4.3.1.12" evidence="3"/>
<dbReference type="Gene3D" id="3.30.1780.10">
    <property type="entry name" value="ornithine cyclodeaminase, domain 1"/>
    <property type="match status" value="1"/>
</dbReference>
<dbReference type="InterPro" id="IPR023401">
    <property type="entry name" value="ODC_N"/>
</dbReference>
<comment type="caution">
    <text evidence="3">The sequence shown here is derived from an EMBL/GenBank/DDBJ whole genome shotgun (WGS) entry which is preliminary data.</text>
</comment>
<name>A0AA92H8L0_RHIRH</name>
<evidence type="ECO:0000313" key="3">
    <source>
        <dbReference type="EMBL" id="PVE52253.1"/>
    </source>
</evidence>
<dbReference type="InterPro" id="IPR003462">
    <property type="entry name" value="ODC_Mu_crystall"/>
</dbReference>
<dbReference type="SUPFAM" id="SSF51735">
    <property type="entry name" value="NAD(P)-binding Rossmann-fold domains"/>
    <property type="match status" value="1"/>
</dbReference>
<dbReference type="PANTHER" id="PTHR13812:SF19">
    <property type="entry name" value="KETIMINE REDUCTASE MU-CRYSTALLIN"/>
    <property type="match status" value="1"/>
</dbReference>
<proteinExistence type="inferred from homology"/>